<protein>
    <submittedName>
        <fullName evidence="3">TetR/AcrR family transcriptional regulator</fullName>
    </submittedName>
</protein>
<dbReference type="InterPro" id="IPR001647">
    <property type="entry name" value="HTH_TetR"/>
</dbReference>
<keyword evidence="4" id="KW-1185">Reference proteome</keyword>
<comment type="caution">
    <text evidence="3">The sequence shown here is derived from an EMBL/GenBank/DDBJ whole genome shotgun (WGS) entry which is preliminary data.</text>
</comment>
<dbReference type="AlphaFoldDB" id="A0A927BDH6"/>
<organism evidence="3 4">
    <name type="scientific">Hymenobacter montanus</name>
    <dbReference type="NCBI Taxonomy" id="2771359"/>
    <lineage>
        <taxon>Bacteria</taxon>
        <taxon>Pseudomonadati</taxon>
        <taxon>Bacteroidota</taxon>
        <taxon>Cytophagia</taxon>
        <taxon>Cytophagales</taxon>
        <taxon>Hymenobacteraceae</taxon>
        <taxon>Hymenobacter</taxon>
    </lineage>
</organism>
<sequence>MGITEREERGKNEWRQAILVATQSLFNEQGFEMMGMRTIARVSGCSPATIYLFKNEATKLKMLASKAGCATRVRVKYAPASPLIVGTTTLSIGPDGPAGYSSKYYACTQQLGRSSNTATLLPVALTAFTAGRQVCSTRCRWTMASERNSAFFAMEHSLDGRILCRIGPVPAQGPNTRAVHYECTAPELSNAPTRVLCYRLRPADLTGPATYSLMRALASQTGWG</sequence>
<dbReference type="Pfam" id="PF00440">
    <property type="entry name" value="TetR_N"/>
    <property type="match status" value="1"/>
</dbReference>
<dbReference type="EMBL" id="JACXAD010000008">
    <property type="protein sequence ID" value="MBD2768108.1"/>
    <property type="molecule type" value="Genomic_DNA"/>
</dbReference>
<evidence type="ECO:0000259" key="2">
    <source>
        <dbReference type="Pfam" id="PF00440"/>
    </source>
</evidence>
<proteinExistence type="predicted"/>
<feature type="domain" description="HTH tetR-type" evidence="2">
    <location>
        <begin position="18"/>
        <end position="52"/>
    </location>
</feature>
<evidence type="ECO:0000256" key="1">
    <source>
        <dbReference type="ARBA" id="ARBA00023125"/>
    </source>
</evidence>
<accession>A0A927BDH6</accession>
<dbReference type="InterPro" id="IPR009057">
    <property type="entry name" value="Homeodomain-like_sf"/>
</dbReference>
<gene>
    <name evidence="3" type="ORF">IC235_09420</name>
</gene>
<name>A0A927BDH6_9BACT</name>
<dbReference type="SUPFAM" id="SSF46689">
    <property type="entry name" value="Homeodomain-like"/>
    <property type="match status" value="1"/>
</dbReference>
<reference evidence="3" key="1">
    <citation type="submission" date="2020-09" db="EMBL/GenBank/DDBJ databases">
        <authorList>
            <person name="Kim M.K."/>
        </authorList>
    </citation>
    <scope>NUCLEOTIDE SEQUENCE</scope>
    <source>
        <strain evidence="3">BT664</strain>
    </source>
</reference>
<dbReference type="Proteomes" id="UP000612233">
    <property type="component" value="Unassembled WGS sequence"/>
</dbReference>
<keyword evidence="1" id="KW-0238">DNA-binding</keyword>
<dbReference type="RefSeq" id="WP_191004922.1">
    <property type="nucleotide sequence ID" value="NZ_JACXAD010000008.1"/>
</dbReference>
<dbReference type="Gene3D" id="1.10.10.60">
    <property type="entry name" value="Homeodomain-like"/>
    <property type="match status" value="1"/>
</dbReference>
<evidence type="ECO:0000313" key="4">
    <source>
        <dbReference type="Proteomes" id="UP000612233"/>
    </source>
</evidence>
<evidence type="ECO:0000313" key="3">
    <source>
        <dbReference type="EMBL" id="MBD2768108.1"/>
    </source>
</evidence>
<dbReference type="GO" id="GO:0003677">
    <property type="term" value="F:DNA binding"/>
    <property type="evidence" value="ECO:0007669"/>
    <property type="project" value="UniProtKB-KW"/>
</dbReference>